<dbReference type="InterPro" id="IPR056603">
    <property type="entry name" value="HTH_NPRL3"/>
</dbReference>
<proteinExistence type="inferred from homology"/>
<dbReference type="Pfam" id="PF03666">
    <property type="entry name" value="NPR3"/>
    <property type="match status" value="1"/>
</dbReference>
<gene>
    <name evidence="4" type="ORF">PEVE_00029443</name>
</gene>
<keyword evidence="5" id="KW-1185">Reference proteome</keyword>
<dbReference type="PANTHER" id="PTHR13153:SF5">
    <property type="entry name" value="GATOR COMPLEX PROTEIN NPRL3"/>
    <property type="match status" value="1"/>
</dbReference>
<keyword evidence="2" id="KW-0732">Signal</keyword>
<organism evidence="4 5">
    <name type="scientific">Porites evermanni</name>
    <dbReference type="NCBI Taxonomy" id="104178"/>
    <lineage>
        <taxon>Eukaryota</taxon>
        <taxon>Metazoa</taxon>
        <taxon>Cnidaria</taxon>
        <taxon>Anthozoa</taxon>
        <taxon>Hexacorallia</taxon>
        <taxon>Scleractinia</taxon>
        <taxon>Fungiina</taxon>
        <taxon>Poritidae</taxon>
        <taxon>Porites</taxon>
    </lineage>
</organism>
<reference evidence="4 5" key="1">
    <citation type="submission" date="2022-05" db="EMBL/GenBank/DDBJ databases">
        <authorList>
            <consortium name="Genoscope - CEA"/>
            <person name="William W."/>
        </authorList>
    </citation>
    <scope>NUCLEOTIDE SEQUENCE [LARGE SCALE GENOMIC DNA]</scope>
</reference>
<dbReference type="InterPro" id="IPR005365">
    <property type="entry name" value="Npr3"/>
</dbReference>
<evidence type="ECO:0000313" key="5">
    <source>
        <dbReference type="Proteomes" id="UP001159427"/>
    </source>
</evidence>
<comment type="function">
    <text evidence="2">As a component of the GATOR1 complex functions as an inhibitor of the amino acid-sensing branch of the TORC1 pathway.</text>
</comment>
<sequence>MDLCDPVSIVLVTAGSRGQSLLFRYPFTAPCRTEQKEKEIPKNRFALAKKEENTDTRNFSGIKDGHLVGLSWFSSLMNFLLTGSPGNVFLESQLSLAVYSFSDSTLANILSPQSDACGTKFELKVEEVLFVGHPMLAYKRQDREFKRNDGSSRKDDVMMKLFNVVFVLQASVEPSVVDCYHDLTKRIAIALKHEEIRCRYLSSEREAMLSVHDEMSTMPEDCAETPFQHILPRSKLARDLKDVFKSLCATGSVRLKINGWVNVSFCLPHKVHNLNMGTIHIKPEVIHTSLAAIRPYHTLLFLVDEGYLVASLPGDCSPAVTRLVRMASPLKSFQTLSQDTDIPLSQVFAIAAHLVYWGMATIVYPLCESNVYVVAPNSSVNVSSPLVEEFTSRFPRMSLHNVLSEFSLPAPLSEHNNPLGLPQQQAEQVQMVVWMLQRRLLIQLHTYVFLVPTAQFEQSSGHRVRWIFGDSFPDGLSSLADNQHEPAEDEINPELEEELKDLTYAERKSVLQVPAALNPEDMKLFTRLTPYLRGKQHLEEVMYYENLRRSQLLTLLDKFRDVLFLCQHEDPVTQYFYSS</sequence>
<evidence type="ECO:0000259" key="3">
    <source>
        <dbReference type="Pfam" id="PF24064"/>
    </source>
</evidence>
<dbReference type="Pfam" id="PF24064">
    <property type="entry name" value="HTH_NPRL3"/>
    <property type="match status" value="1"/>
</dbReference>
<dbReference type="EMBL" id="CALNXI010000411">
    <property type="protein sequence ID" value="CAH3026573.1"/>
    <property type="molecule type" value="Genomic_DNA"/>
</dbReference>
<protein>
    <recommendedName>
        <fullName evidence="2">GATOR complex protein NPRL3</fullName>
    </recommendedName>
    <alternativeName>
        <fullName evidence="2">Nitrogen permease regulator 3-like protein</fullName>
    </alternativeName>
</protein>
<dbReference type="PANTHER" id="PTHR13153">
    <property type="entry name" value="CGTHBA PROTEIN -14 GENE PROTEIN"/>
    <property type="match status" value="1"/>
</dbReference>
<evidence type="ECO:0000256" key="2">
    <source>
        <dbReference type="RuleBase" id="RU368069"/>
    </source>
</evidence>
<comment type="subcellular location">
    <subcellularLocation>
        <location evidence="2">Lysosome</location>
    </subcellularLocation>
</comment>
<comment type="similarity">
    <text evidence="1 2">Belongs to the NPR3 family.</text>
</comment>
<keyword evidence="2" id="KW-0458">Lysosome</keyword>
<dbReference type="Proteomes" id="UP001159427">
    <property type="component" value="Unassembled WGS sequence"/>
</dbReference>
<name>A0ABN8MAC4_9CNID</name>
<feature type="domain" description="GATOR1 complex protein NPRL3 C-terminal HTH" evidence="3">
    <location>
        <begin position="504"/>
        <end position="563"/>
    </location>
</feature>
<evidence type="ECO:0000313" key="4">
    <source>
        <dbReference type="EMBL" id="CAH3026573.1"/>
    </source>
</evidence>
<accession>A0ABN8MAC4</accession>
<comment type="caution">
    <text evidence="4">The sequence shown here is derived from an EMBL/GenBank/DDBJ whole genome shotgun (WGS) entry which is preliminary data.</text>
</comment>
<evidence type="ECO:0000256" key="1">
    <source>
        <dbReference type="ARBA" id="ARBA00010546"/>
    </source>
</evidence>